<evidence type="ECO:0000313" key="2">
    <source>
        <dbReference type="EMBL" id="GAA4619173.1"/>
    </source>
</evidence>
<dbReference type="InterPro" id="IPR046036">
    <property type="entry name" value="DUF5994"/>
</dbReference>
<comment type="caution">
    <text evidence="2">The sequence shown here is derived from an EMBL/GenBank/DDBJ whole genome shotgun (WGS) entry which is preliminary data.</text>
</comment>
<sequence>MAPHVSDQNDVLSSIPPASRLSLDPALKRLGILDGGWWPRSRNASVELPLLVSLLNARVGAIVRLGIDARDWDDVPRRLTIDGHAVRVGRFADVNHKIIVTRGPQDHILVLVIPPQASTASAKAALAMAAAGKNSGRPEEILAAAGIDNMVETNTRQAAPADDHRSRGREPRRAGAGSVRPMVTEDAPLDEPGEIGRWLDDGAPTSDLPATYPN</sequence>
<evidence type="ECO:0000313" key="3">
    <source>
        <dbReference type="Proteomes" id="UP001500212"/>
    </source>
</evidence>
<evidence type="ECO:0000256" key="1">
    <source>
        <dbReference type="SAM" id="MobiDB-lite"/>
    </source>
</evidence>
<reference evidence="3" key="1">
    <citation type="journal article" date="2019" name="Int. J. Syst. Evol. Microbiol.">
        <title>The Global Catalogue of Microorganisms (GCM) 10K type strain sequencing project: providing services to taxonomists for standard genome sequencing and annotation.</title>
        <authorList>
            <consortium name="The Broad Institute Genomics Platform"/>
            <consortium name="The Broad Institute Genome Sequencing Center for Infectious Disease"/>
            <person name="Wu L."/>
            <person name="Ma J."/>
        </authorList>
    </citation>
    <scope>NUCLEOTIDE SEQUENCE [LARGE SCALE GENOMIC DNA]</scope>
    <source>
        <strain evidence="3">JCM 17938</strain>
    </source>
</reference>
<dbReference type="Proteomes" id="UP001500212">
    <property type="component" value="Unassembled WGS sequence"/>
</dbReference>
<accession>A0ABP8U123</accession>
<protein>
    <submittedName>
        <fullName evidence="2">Uncharacterized protein</fullName>
    </submittedName>
</protein>
<keyword evidence="3" id="KW-1185">Reference proteome</keyword>
<dbReference type="Pfam" id="PF19457">
    <property type="entry name" value="DUF5994"/>
    <property type="match status" value="1"/>
</dbReference>
<dbReference type="RefSeq" id="WP_345367296.1">
    <property type="nucleotide sequence ID" value="NZ_BAABHJ010000040.1"/>
</dbReference>
<feature type="compositionally biased region" description="Basic and acidic residues" evidence="1">
    <location>
        <begin position="161"/>
        <end position="173"/>
    </location>
</feature>
<gene>
    <name evidence="2" type="ORF">GCM10023195_86580</name>
</gene>
<proteinExistence type="predicted"/>
<feature type="region of interest" description="Disordered" evidence="1">
    <location>
        <begin position="152"/>
        <end position="214"/>
    </location>
</feature>
<name>A0ABP8U123_9ACTN</name>
<dbReference type="EMBL" id="BAABHJ010000040">
    <property type="protein sequence ID" value="GAA4619173.1"/>
    <property type="molecule type" value="Genomic_DNA"/>
</dbReference>
<organism evidence="2 3">
    <name type="scientific">Actinoallomurus liliacearum</name>
    <dbReference type="NCBI Taxonomy" id="1080073"/>
    <lineage>
        <taxon>Bacteria</taxon>
        <taxon>Bacillati</taxon>
        <taxon>Actinomycetota</taxon>
        <taxon>Actinomycetes</taxon>
        <taxon>Streptosporangiales</taxon>
        <taxon>Thermomonosporaceae</taxon>
        <taxon>Actinoallomurus</taxon>
    </lineage>
</organism>